<name>G9QHT6_9BACI</name>
<proteinExistence type="predicted"/>
<gene>
    <name evidence="1" type="ORF">HMPREF1015_01300</name>
</gene>
<dbReference type="Proteomes" id="UP000011747">
    <property type="component" value="Unassembled WGS sequence"/>
</dbReference>
<dbReference type="PATRIC" id="fig|665952.3.peg.491"/>
<comment type="caution">
    <text evidence="1">The sequence shown here is derived from an EMBL/GenBank/DDBJ whole genome shotgun (WGS) entry which is preliminary data.</text>
</comment>
<evidence type="ECO:0008006" key="3">
    <source>
        <dbReference type="Google" id="ProtNLM"/>
    </source>
</evidence>
<dbReference type="HOGENOM" id="CLU_107460_0_0_9"/>
<keyword evidence="2" id="KW-1185">Reference proteome</keyword>
<evidence type="ECO:0000313" key="2">
    <source>
        <dbReference type="Proteomes" id="UP000011747"/>
    </source>
</evidence>
<dbReference type="AlphaFoldDB" id="G9QHT6"/>
<organism evidence="1 2">
    <name type="scientific">Bacillus smithii 7_3_47FAA</name>
    <dbReference type="NCBI Taxonomy" id="665952"/>
    <lineage>
        <taxon>Bacteria</taxon>
        <taxon>Bacillati</taxon>
        <taxon>Bacillota</taxon>
        <taxon>Bacilli</taxon>
        <taxon>Bacillales</taxon>
        <taxon>Bacillaceae</taxon>
        <taxon>Bacillus</taxon>
    </lineage>
</organism>
<evidence type="ECO:0000313" key="1">
    <source>
        <dbReference type="EMBL" id="EHL79283.1"/>
    </source>
</evidence>
<protein>
    <recommendedName>
        <fullName evidence="3">DUF2642 domain-containing protein</fullName>
    </recommendedName>
</protein>
<reference evidence="1 2" key="1">
    <citation type="submission" date="2011-09" db="EMBL/GenBank/DDBJ databases">
        <title>The Genome Sequence of Bacillus smithii 7_3_47FAA.</title>
        <authorList>
            <consortium name="The Broad Institute Genome Sequencing Platform"/>
            <person name="Earl A."/>
            <person name="Ward D."/>
            <person name="Feldgarden M."/>
            <person name="Gevers D."/>
            <person name="Daigneault M."/>
            <person name="Strauss J."/>
            <person name="Allen-Vercoe E."/>
            <person name="Young S.K."/>
            <person name="Zeng Q."/>
            <person name="Gargeya S."/>
            <person name="Fitzgerald M."/>
            <person name="Haas B."/>
            <person name="Abouelleil A."/>
            <person name="Alvarado L."/>
            <person name="Arachchi H.M."/>
            <person name="Berlin A."/>
            <person name="Brown A."/>
            <person name="Chapman S.B."/>
            <person name="Chen Z."/>
            <person name="Dunbar C."/>
            <person name="Freedman E."/>
            <person name="Gearin G."/>
            <person name="Goldberg J."/>
            <person name="Griggs A."/>
            <person name="Gujja S."/>
            <person name="Heiman D."/>
            <person name="Howarth C."/>
            <person name="Larson L."/>
            <person name="Lui A."/>
            <person name="MacDonald P.J.P."/>
            <person name="Montmayeur A."/>
            <person name="Murphy C."/>
            <person name="Neiman D."/>
            <person name="Pearson M."/>
            <person name="Priest M."/>
            <person name="Roberts A."/>
            <person name="Saif S."/>
            <person name="Shea T."/>
            <person name="Shenoy N."/>
            <person name="Sisk P."/>
            <person name="Stolte C."/>
            <person name="Sykes S."/>
            <person name="Wortman J."/>
            <person name="Nusbaum C."/>
            <person name="Birren B."/>
        </authorList>
    </citation>
    <scope>NUCLEOTIDE SEQUENCE [LARGE SCALE GENOMIC DNA]</scope>
    <source>
        <strain evidence="1 2">7_3_47FAA</strain>
    </source>
</reference>
<accession>G9QHT6</accession>
<dbReference type="EMBL" id="ACWF01000020">
    <property type="protein sequence ID" value="EHL79283.1"/>
    <property type="molecule type" value="Genomic_DNA"/>
</dbReference>
<dbReference type="RefSeq" id="WP_003352773.1">
    <property type="nucleotide sequence ID" value="NZ_JH414742.1"/>
</dbReference>
<sequence>MEQLKKYIGTEIELEISDKTKLYGILMDIGSDILVLFDGRKDFYIPFLHVHNIKERSENELTGVQPPVTVGFKDDDHELSYRKTLLKAKGHFLELFAAKNKSLHGYITSVLNDYIVFYSPVYKTVFISMHHLKWLTPYSVPSTPYTLSRKELPVVPLNIPLARSFEEQLKKYKETLVVFDLGEEADKIGLLKNIENNMVKLAAADSRTVFWKLSHLKMFHLP</sequence>